<gene>
    <name evidence="4" type="ORF">K4G66_01180</name>
</gene>
<name>A0AA49GNA0_9BACT</name>
<dbReference type="InterPro" id="IPR012373">
    <property type="entry name" value="Ferrdict_sens_TM"/>
</dbReference>
<dbReference type="Pfam" id="PF16344">
    <property type="entry name" value="FecR_C"/>
    <property type="match status" value="1"/>
</dbReference>
<accession>A0AA49GNA0</accession>
<dbReference type="EMBL" id="CP120682">
    <property type="protein sequence ID" value="WKN37318.1"/>
    <property type="molecule type" value="Genomic_DNA"/>
</dbReference>
<keyword evidence="1" id="KW-1133">Transmembrane helix</keyword>
<evidence type="ECO:0000313" key="4">
    <source>
        <dbReference type="EMBL" id="WKN37318.1"/>
    </source>
</evidence>
<protein>
    <submittedName>
        <fullName evidence="4">FecR domain-containing protein</fullName>
    </submittedName>
</protein>
<reference evidence="4" key="1">
    <citation type="journal article" date="2023" name="Comput. Struct. Biotechnol. J.">
        <title>Discovery of a novel marine Bacteroidetes with a rich repertoire of carbohydrate-active enzymes.</title>
        <authorList>
            <person name="Chen B."/>
            <person name="Liu G."/>
            <person name="Chen Q."/>
            <person name="Wang H."/>
            <person name="Liu L."/>
            <person name="Tang K."/>
        </authorList>
    </citation>
    <scope>NUCLEOTIDE SEQUENCE</scope>
    <source>
        <strain evidence="4">TK19036</strain>
    </source>
</reference>
<dbReference type="PIRSF" id="PIRSF018266">
    <property type="entry name" value="FecR"/>
    <property type="match status" value="1"/>
</dbReference>
<dbReference type="InterPro" id="IPR006860">
    <property type="entry name" value="FecR"/>
</dbReference>
<evidence type="ECO:0000259" key="3">
    <source>
        <dbReference type="Pfam" id="PF16344"/>
    </source>
</evidence>
<dbReference type="AlphaFoldDB" id="A0AA49GNA0"/>
<feature type="transmembrane region" description="Helical" evidence="1">
    <location>
        <begin position="90"/>
        <end position="111"/>
    </location>
</feature>
<sequence>MAESPHVRRLFEKFIRNQCTDAELEEVWQYIHASEVPEEFDDLIRENLEKRLAEQRKVSPVVSARMFHAIQTNIDDEHGRPVKKMTAVRMSMAVAATIALLLCGGLLYFYLPSSLGNSQQVYSTAYGETQHILLPDSSSVVLNANSTLTIASDWPDESQPAENQMREVWLEGEAFFDVKKMANPTRFIVHTTDLKVEVLGTRFDVNSRQEKTRVVLDEGKVKLLTRNQPELVMKPGELVELSKEHARFQKKLVNPESYISWRHDELIFEATPITEIIDILTYNYGYQVVIRDNTVSQEMIFTGNAPANDITLLLEMLSETFDISISQQEKKIVFQ</sequence>
<dbReference type="PANTHER" id="PTHR30273">
    <property type="entry name" value="PERIPLASMIC SIGNAL SENSOR AND SIGMA FACTOR ACTIVATOR FECR-RELATED"/>
    <property type="match status" value="1"/>
</dbReference>
<feature type="domain" description="Protein FecR C-terminal" evidence="3">
    <location>
        <begin position="265"/>
        <end position="333"/>
    </location>
</feature>
<evidence type="ECO:0000259" key="2">
    <source>
        <dbReference type="Pfam" id="PF04773"/>
    </source>
</evidence>
<evidence type="ECO:0000256" key="1">
    <source>
        <dbReference type="SAM" id="Phobius"/>
    </source>
</evidence>
<dbReference type="Gene3D" id="2.60.120.1440">
    <property type="match status" value="1"/>
</dbReference>
<dbReference type="Gene3D" id="3.55.50.30">
    <property type="match status" value="1"/>
</dbReference>
<organism evidence="4">
    <name type="scientific">Roseihalotalea indica</name>
    <dbReference type="NCBI Taxonomy" id="2867963"/>
    <lineage>
        <taxon>Bacteria</taxon>
        <taxon>Pseudomonadati</taxon>
        <taxon>Bacteroidota</taxon>
        <taxon>Cytophagia</taxon>
        <taxon>Cytophagales</taxon>
        <taxon>Catalimonadaceae</taxon>
        <taxon>Roseihalotalea</taxon>
    </lineage>
</organism>
<dbReference type="GO" id="GO:0016989">
    <property type="term" value="F:sigma factor antagonist activity"/>
    <property type="evidence" value="ECO:0007669"/>
    <property type="project" value="TreeGrafter"/>
</dbReference>
<dbReference type="InterPro" id="IPR032508">
    <property type="entry name" value="FecR_C"/>
</dbReference>
<proteinExistence type="predicted"/>
<keyword evidence="1" id="KW-0472">Membrane</keyword>
<dbReference type="Pfam" id="PF04773">
    <property type="entry name" value="FecR"/>
    <property type="match status" value="1"/>
</dbReference>
<reference evidence="4" key="2">
    <citation type="journal article" date="2024" name="Antonie Van Leeuwenhoek">
        <title>Roseihalotalea indica gen. nov., sp. nov., a halophilic Bacteroidetes from mesopelagic Southwest Indian Ocean with higher carbohydrate metabolic potential.</title>
        <authorList>
            <person name="Chen B."/>
            <person name="Zhang M."/>
            <person name="Lin D."/>
            <person name="Ye J."/>
            <person name="Tang K."/>
        </authorList>
    </citation>
    <scope>NUCLEOTIDE SEQUENCE</scope>
    <source>
        <strain evidence="4">TK19036</strain>
    </source>
</reference>
<feature type="domain" description="FecR protein" evidence="2">
    <location>
        <begin position="121"/>
        <end position="222"/>
    </location>
</feature>
<dbReference type="PANTHER" id="PTHR30273:SF2">
    <property type="entry name" value="PROTEIN FECR"/>
    <property type="match status" value="1"/>
</dbReference>
<keyword evidence="1" id="KW-0812">Transmembrane</keyword>